<accession>L9ZT91</accession>
<feature type="region of interest" description="Disordered" evidence="1">
    <location>
        <begin position="1"/>
        <end position="31"/>
    </location>
</feature>
<evidence type="ECO:0000256" key="1">
    <source>
        <dbReference type="SAM" id="MobiDB-lite"/>
    </source>
</evidence>
<dbReference type="EMBL" id="AOIL01000051">
    <property type="protein sequence ID" value="ELY88398.1"/>
    <property type="molecule type" value="Genomic_DNA"/>
</dbReference>
<protein>
    <submittedName>
        <fullName evidence="2">Uncharacterized protein</fullName>
    </submittedName>
</protein>
<dbReference type="Proteomes" id="UP000011648">
    <property type="component" value="Unassembled WGS sequence"/>
</dbReference>
<dbReference type="PATRIC" id="fig|1230458.4.peg.3206"/>
<dbReference type="InterPro" id="IPR006311">
    <property type="entry name" value="TAT_signal"/>
</dbReference>
<dbReference type="STRING" id="1230458.C484_15832"/>
<evidence type="ECO:0000313" key="2">
    <source>
        <dbReference type="EMBL" id="ELY88398.1"/>
    </source>
</evidence>
<name>L9ZT91_9EURY</name>
<organism evidence="2 3">
    <name type="scientific">Natrialba taiwanensis DSM 12281</name>
    <dbReference type="NCBI Taxonomy" id="1230458"/>
    <lineage>
        <taxon>Archaea</taxon>
        <taxon>Methanobacteriati</taxon>
        <taxon>Methanobacteriota</taxon>
        <taxon>Stenosarchaea group</taxon>
        <taxon>Halobacteria</taxon>
        <taxon>Halobacteriales</taxon>
        <taxon>Natrialbaceae</taxon>
        <taxon>Natrialba</taxon>
    </lineage>
</organism>
<sequence>MGNSSTADPGPDHSDHRDHTTATAQRRSRIGRTASVSRREFIAAVGGVGAASLVSPSTDAAQTDTGTLRVRVSPGPIPPTVWIRYGISGLRRDWPVPFRECFAAIEDAMAQLQTYAVSHSDRIDADFDIRVERGPSVRFPPLATPRPSELVLPSLSTVLDVFREQLRDRGELGGPACHVLFCWSPLNYRVGYGGTMSPNDLVGATGSDGAAADGAQTVANIGATKVWDSRAISRNIAIHEVFHTLLPPELVEAVGGTDCDHDLGAATRVQTGGDDQALRVTPMATAYAGPDELGGGTRFHGTGCYDHDEFTRHDGYEGVDRFEYTTTVSEATLAVATRYLERIGERRRA</sequence>
<dbReference type="OrthoDB" id="195608at2157"/>
<reference evidence="2 3" key="1">
    <citation type="journal article" date="2014" name="PLoS Genet.">
        <title>Phylogenetically driven sequencing of extremely halophilic archaea reveals strategies for static and dynamic osmo-response.</title>
        <authorList>
            <person name="Becker E.A."/>
            <person name="Seitzer P.M."/>
            <person name="Tritt A."/>
            <person name="Larsen D."/>
            <person name="Krusor M."/>
            <person name="Yao A.I."/>
            <person name="Wu D."/>
            <person name="Madern D."/>
            <person name="Eisen J.A."/>
            <person name="Darling A.E."/>
            <person name="Facciotti M.T."/>
        </authorList>
    </citation>
    <scope>NUCLEOTIDE SEQUENCE [LARGE SCALE GENOMIC DNA]</scope>
    <source>
        <strain evidence="2 3">DSM 12281</strain>
    </source>
</reference>
<proteinExistence type="predicted"/>
<feature type="compositionally biased region" description="Basic and acidic residues" evidence="1">
    <location>
        <begin position="10"/>
        <end position="20"/>
    </location>
</feature>
<dbReference type="PROSITE" id="PS51318">
    <property type="entry name" value="TAT"/>
    <property type="match status" value="1"/>
</dbReference>
<gene>
    <name evidence="2" type="ORF">C484_15832</name>
</gene>
<keyword evidence="3" id="KW-1185">Reference proteome</keyword>
<comment type="caution">
    <text evidence="2">The sequence shown here is derived from an EMBL/GenBank/DDBJ whole genome shotgun (WGS) entry which is preliminary data.</text>
</comment>
<evidence type="ECO:0000313" key="3">
    <source>
        <dbReference type="Proteomes" id="UP000011648"/>
    </source>
</evidence>
<dbReference type="AlphaFoldDB" id="L9ZT91"/>
<dbReference type="RefSeq" id="WP_006826828.1">
    <property type="nucleotide sequence ID" value="NZ_AOIL01000051.1"/>
</dbReference>